<comment type="caution">
    <text evidence="2">The sequence shown here is derived from an EMBL/GenBank/DDBJ whole genome shotgun (WGS) entry which is preliminary data.</text>
</comment>
<evidence type="ECO:0000313" key="2">
    <source>
        <dbReference type="EMBL" id="KAL3701989.1"/>
    </source>
</evidence>
<gene>
    <name evidence="2" type="ORF">R1sor_020011</name>
</gene>
<dbReference type="Gene3D" id="3.60.10.10">
    <property type="entry name" value="Endonuclease/exonuclease/phosphatase"/>
    <property type="match status" value="1"/>
</dbReference>
<dbReference type="PANTHER" id="PTHR33116:SF78">
    <property type="entry name" value="OS12G0587133 PROTEIN"/>
    <property type="match status" value="1"/>
</dbReference>
<reference evidence="2 3" key="1">
    <citation type="submission" date="2024-09" db="EMBL/GenBank/DDBJ databases">
        <title>Chromosome-scale assembly of Riccia sorocarpa.</title>
        <authorList>
            <person name="Paukszto L."/>
        </authorList>
    </citation>
    <scope>NUCLEOTIDE SEQUENCE [LARGE SCALE GENOMIC DNA]</scope>
    <source>
        <strain evidence="2">LP-2024</strain>
        <tissue evidence="2">Aerial parts of the thallus</tissue>
    </source>
</reference>
<dbReference type="PROSITE" id="PS50878">
    <property type="entry name" value="RT_POL"/>
    <property type="match status" value="1"/>
</dbReference>
<name>A0ABD3IKE3_9MARC</name>
<dbReference type="CDD" id="cd01650">
    <property type="entry name" value="RT_nLTR_like"/>
    <property type="match status" value="1"/>
</dbReference>
<organism evidence="2 3">
    <name type="scientific">Riccia sorocarpa</name>
    <dbReference type="NCBI Taxonomy" id="122646"/>
    <lineage>
        <taxon>Eukaryota</taxon>
        <taxon>Viridiplantae</taxon>
        <taxon>Streptophyta</taxon>
        <taxon>Embryophyta</taxon>
        <taxon>Marchantiophyta</taxon>
        <taxon>Marchantiopsida</taxon>
        <taxon>Marchantiidae</taxon>
        <taxon>Marchantiales</taxon>
        <taxon>Ricciaceae</taxon>
        <taxon>Riccia</taxon>
    </lineage>
</organism>
<dbReference type="AlphaFoldDB" id="A0ABD3IKE3"/>
<accession>A0ABD3IKE3</accession>
<sequence>MGLGARNYQEGQWILLGDLNMVEATRDSMGPSPVLRGRELRSWTLCRNQGDLIDGWKVALESLGPWFTRQAVHGTRIDQSRIDRLYISNRGDWVEIIAEVKHHGASSMSDHVPASGVLVLEKDRGRQGGSSTRPYFKMRPGLMEKQEVIKEAERVWSMHPSWARDARKRWALGLGRIRRLLMAERDKQEREEEDTISLQRQLQTLRLDMQEDGGEHRREEWERVLYRLRNREKWMLRWRERGVEYVGLMRMMPRETERIEENRRRVLLLMDKKMTTEQNGMLREMPDVTLIEHTVRKLPKDKTPGLDGVVTEILMLRWHFMRDDCVAMVLKVWSAHKLLNRDNRGVIKLIPKNEETMWLTNWRPRTLLTVTYKIIARIIADRLKGVMPELVDVQQSGFIAGRDIIENVLSLRLAHEWSQVSGMEEDNMSMIRGLVEGGKSQVHVNGSFTKEFPVLRGVRQGCPLAPLLFALTTQPLMRLLRVEEVEGRLAGINIGEGKNILHHLYADDTGINITLEERYFRNLQQTISRFEEVSGAKLNLAKSLIMPLAPGRMPAWVYRTGCEVAEAGKPFKYLGISTSSPVNEKQITAGVIKKMENKLAHWSNRLLSWPAKTILLRHVLAATPLYQLMSVGLDGEGLDKLESLCRQFMWGWAEQKNPKKALIAWERIVQDRSDGGLNWSKFKDKAAAMNIKTLLFTTILKVRGSPTLSRMLRSWKKAKEAVVWNENSAEIPGHLTISQIMLIKNWNRNSEDGWNTRTVAALRQGGITTMEAGLDLLRNGTGWLHQLRTHGIFPEEFLGRKIQELEGWVEGKTSVHSKLAKVGGWEWRDGRPDFQWANRLKVWLPKIRQSIDFNEELNGRWRLTMEPSVWKVRWRQLWEARMSYRKKIWLWRLLQRGYFIGSRTAEMRVSDGFCTSCPLQVETLEHIFWFCRKGRDCRNTLRELGAIPSSVHTLIEWIDDCLQKSRTEVASVNLLTNFLDKVWKDRNDRLFRGTQARTPAILLLRLTYRDIDAFPRKNTNAATLVML</sequence>
<dbReference type="InterPro" id="IPR000477">
    <property type="entry name" value="RT_dom"/>
</dbReference>
<dbReference type="Proteomes" id="UP001633002">
    <property type="component" value="Unassembled WGS sequence"/>
</dbReference>
<dbReference type="InterPro" id="IPR036691">
    <property type="entry name" value="Endo/exonu/phosph_ase_sf"/>
</dbReference>
<protein>
    <recommendedName>
        <fullName evidence="1">Reverse transcriptase domain-containing protein</fullName>
    </recommendedName>
</protein>
<keyword evidence="3" id="KW-1185">Reference proteome</keyword>
<dbReference type="Pfam" id="PF00078">
    <property type="entry name" value="RVT_1"/>
    <property type="match status" value="1"/>
</dbReference>
<dbReference type="EMBL" id="JBJQOH010000001">
    <property type="protein sequence ID" value="KAL3701989.1"/>
    <property type="molecule type" value="Genomic_DNA"/>
</dbReference>
<feature type="domain" description="Reverse transcriptase" evidence="1">
    <location>
        <begin position="331"/>
        <end position="578"/>
    </location>
</feature>
<evidence type="ECO:0000313" key="3">
    <source>
        <dbReference type="Proteomes" id="UP001633002"/>
    </source>
</evidence>
<evidence type="ECO:0000259" key="1">
    <source>
        <dbReference type="PROSITE" id="PS50878"/>
    </source>
</evidence>
<dbReference type="PANTHER" id="PTHR33116">
    <property type="entry name" value="REVERSE TRANSCRIPTASE ZINC-BINDING DOMAIN-CONTAINING PROTEIN-RELATED-RELATED"/>
    <property type="match status" value="1"/>
</dbReference>
<dbReference type="SUPFAM" id="SSF56219">
    <property type="entry name" value="DNase I-like"/>
    <property type="match status" value="1"/>
</dbReference>
<proteinExistence type="predicted"/>